<dbReference type="Pfam" id="PF07646">
    <property type="entry name" value="Kelch_2"/>
    <property type="match status" value="1"/>
</dbReference>
<comment type="caution">
    <text evidence="3">The sequence shown here is derived from an EMBL/GenBank/DDBJ whole genome shotgun (WGS) entry which is preliminary data.</text>
</comment>
<gene>
    <name evidence="3" type="ORF">CYMTET_17670</name>
</gene>
<evidence type="ECO:0000313" key="4">
    <source>
        <dbReference type="Proteomes" id="UP001190700"/>
    </source>
</evidence>
<evidence type="ECO:0000256" key="1">
    <source>
        <dbReference type="ARBA" id="ARBA00022441"/>
    </source>
</evidence>
<evidence type="ECO:0000313" key="3">
    <source>
        <dbReference type="EMBL" id="KAK3274137.1"/>
    </source>
</evidence>
<protein>
    <submittedName>
        <fullName evidence="3">Uncharacterized protein</fullName>
    </submittedName>
</protein>
<organism evidence="3 4">
    <name type="scientific">Cymbomonas tetramitiformis</name>
    <dbReference type="NCBI Taxonomy" id="36881"/>
    <lineage>
        <taxon>Eukaryota</taxon>
        <taxon>Viridiplantae</taxon>
        <taxon>Chlorophyta</taxon>
        <taxon>Pyramimonadophyceae</taxon>
        <taxon>Pyramimonadales</taxon>
        <taxon>Pyramimonadaceae</taxon>
        <taxon>Cymbomonas</taxon>
    </lineage>
</organism>
<proteinExistence type="predicted"/>
<accession>A0AAE0G9Y0</accession>
<name>A0AAE0G9Y0_9CHLO</name>
<dbReference type="Gene3D" id="2.120.10.80">
    <property type="entry name" value="Kelch-type beta propeller"/>
    <property type="match status" value="1"/>
</dbReference>
<dbReference type="EMBL" id="LGRX02007920">
    <property type="protein sequence ID" value="KAK3274137.1"/>
    <property type="molecule type" value="Genomic_DNA"/>
</dbReference>
<dbReference type="PANTHER" id="PTHR46093">
    <property type="entry name" value="ACYL-COA-BINDING DOMAIN-CONTAINING PROTEIN 5"/>
    <property type="match status" value="1"/>
</dbReference>
<keyword evidence="2" id="KW-0677">Repeat</keyword>
<reference evidence="3 4" key="1">
    <citation type="journal article" date="2015" name="Genome Biol. Evol.">
        <title>Comparative Genomics of a Bacterivorous Green Alga Reveals Evolutionary Causalities and Consequences of Phago-Mixotrophic Mode of Nutrition.</title>
        <authorList>
            <person name="Burns J.A."/>
            <person name="Paasch A."/>
            <person name="Narechania A."/>
            <person name="Kim E."/>
        </authorList>
    </citation>
    <scope>NUCLEOTIDE SEQUENCE [LARGE SCALE GENOMIC DNA]</scope>
    <source>
        <strain evidence="3 4">PLY_AMNH</strain>
    </source>
</reference>
<dbReference type="PANTHER" id="PTHR46093:SF18">
    <property type="entry name" value="FIBRONECTIN TYPE-III DOMAIN-CONTAINING PROTEIN"/>
    <property type="match status" value="1"/>
</dbReference>
<dbReference type="AlphaFoldDB" id="A0AAE0G9Y0"/>
<evidence type="ECO:0000256" key="2">
    <source>
        <dbReference type="ARBA" id="ARBA00022737"/>
    </source>
</evidence>
<dbReference type="InterPro" id="IPR011498">
    <property type="entry name" value="Kelch_2"/>
</dbReference>
<dbReference type="Pfam" id="PF24681">
    <property type="entry name" value="Kelch_KLHDC2_KLHL20_DRC7"/>
    <property type="match status" value="1"/>
</dbReference>
<keyword evidence="4" id="KW-1185">Reference proteome</keyword>
<keyword evidence="1" id="KW-0880">Kelch repeat</keyword>
<sequence>MTWATPVPCGDQPAARGGHTATALGHKCYFFGGANRSPEAFNDVWCLDTAGDKFEWTLFTTNSEKIGLAGRSGSSVTQIAGRLYVFGGQEPQTGSCFNDVLVFDPERKAWWRPKIANGAPPPRHSHCACAFHGTRLLIWGGASESGMADSQVYIFDTEKFEWSKPAVAGTPPAAREMAAAAHVEGKGFFIHGGRSSSGIVNDIAILDTGVPPWTAQWSTVRFEVPLGLDRVCIPETEDKLSVAAHQPGSTRMNCLCAEYTAQTIFYCGKMLFCCSETSAADMNAAAEWKLLLLERKAYLPQGQALLAAGDACLMPVRRLTPSAFEAVPRIHHCMFSRKLHRSNHM</sequence>
<dbReference type="Proteomes" id="UP001190700">
    <property type="component" value="Unassembled WGS sequence"/>
</dbReference>
<dbReference type="SUPFAM" id="SSF117281">
    <property type="entry name" value="Kelch motif"/>
    <property type="match status" value="1"/>
</dbReference>
<dbReference type="InterPro" id="IPR015915">
    <property type="entry name" value="Kelch-typ_b-propeller"/>
</dbReference>